<name>A0A9W8BAP5_9FUNG</name>
<reference evidence="7" key="1">
    <citation type="submission" date="2022-07" db="EMBL/GenBank/DDBJ databases">
        <title>Phylogenomic reconstructions and comparative analyses of Kickxellomycotina fungi.</title>
        <authorList>
            <person name="Reynolds N.K."/>
            <person name="Stajich J.E."/>
            <person name="Barry K."/>
            <person name="Grigoriev I.V."/>
            <person name="Crous P."/>
            <person name="Smith M.E."/>
        </authorList>
    </citation>
    <scope>NUCLEOTIDE SEQUENCE</scope>
    <source>
        <strain evidence="7">RSA 567</strain>
    </source>
</reference>
<dbReference type="GO" id="GO:0016020">
    <property type="term" value="C:membrane"/>
    <property type="evidence" value="ECO:0007669"/>
    <property type="project" value="UniProtKB-SubCell"/>
</dbReference>
<dbReference type="PANTHER" id="PTHR31234">
    <property type="entry name" value="LATE EMBRYOGENESIS ABUNDANT (LEA) HYDROXYPROLINE-RICH GLYCOPROTEIN FAMILY"/>
    <property type="match status" value="1"/>
</dbReference>
<keyword evidence="2 5" id="KW-0812">Transmembrane</keyword>
<evidence type="ECO:0000313" key="8">
    <source>
        <dbReference type="Proteomes" id="UP001151582"/>
    </source>
</evidence>
<dbReference type="SUPFAM" id="SSF117070">
    <property type="entry name" value="LEA14-like"/>
    <property type="match status" value="1"/>
</dbReference>
<dbReference type="InterPro" id="IPR044839">
    <property type="entry name" value="NDR1-like"/>
</dbReference>
<dbReference type="Pfam" id="PF03168">
    <property type="entry name" value="LEA_2"/>
    <property type="match status" value="1"/>
</dbReference>
<proteinExistence type="predicted"/>
<dbReference type="EMBL" id="JANBQB010000041">
    <property type="protein sequence ID" value="KAJ1983784.1"/>
    <property type="molecule type" value="Genomic_DNA"/>
</dbReference>
<dbReference type="GO" id="GO:0098542">
    <property type="term" value="P:defense response to other organism"/>
    <property type="evidence" value="ECO:0007669"/>
    <property type="project" value="InterPro"/>
</dbReference>
<dbReference type="OrthoDB" id="20273at2759"/>
<evidence type="ECO:0000313" key="7">
    <source>
        <dbReference type="EMBL" id="KAJ1983784.1"/>
    </source>
</evidence>
<organism evidence="7 8">
    <name type="scientific">Dimargaris verticillata</name>
    <dbReference type="NCBI Taxonomy" id="2761393"/>
    <lineage>
        <taxon>Eukaryota</taxon>
        <taxon>Fungi</taxon>
        <taxon>Fungi incertae sedis</taxon>
        <taxon>Zoopagomycota</taxon>
        <taxon>Kickxellomycotina</taxon>
        <taxon>Dimargaritomycetes</taxon>
        <taxon>Dimargaritales</taxon>
        <taxon>Dimargaritaceae</taxon>
        <taxon>Dimargaris</taxon>
    </lineage>
</organism>
<keyword evidence="4 5" id="KW-0472">Membrane</keyword>
<evidence type="ECO:0000256" key="4">
    <source>
        <dbReference type="ARBA" id="ARBA00023136"/>
    </source>
</evidence>
<dbReference type="InterPro" id="IPR004864">
    <property type="entry name" value="LEA_2"/>
</dbReference>
<gene>
    <name evidence="7" type="ORF">H4R34_001072</name>
</gene>
<evidence type="ECO:0000256" key="2">
    <source>
        <dbReference type="ARBA" id="ARBA00022692"/>
    </source>
</evidence>
<keyword evidence="8" id="KW-1185">Reference proteome</keyword>
<accession>A0A9W8BAP5</accession>
<evidence type="ECO:0000256" key="5">
    <source>
        <dbReference type="SAM" id="Phobius"/>
    </source>
</evidence>
<feature type="domain" description="Late embryogenesis abundant protein LEA-2 subgroup" evidence="6">
    <location>
        <begin position="102"/>
        <end position="197"/>
    </location>
</feature>
<comment type="subcellular location">
    <subcellularLocation>
        <location evidence="1">Membrane</location>
        <topology evidence="1">Single-pass membrane protein</topology>
    </subcellularLocation>
</comment>
<feature type="transmembrane region" description="Helical" evidence="5">
    <location>
        <begin position="36"/>
        <end position="65"/>
    </location>
</feature>
<dbReference type="Gene3D" id="2.60.40.1820">
    <property type="match status" value="1"/>
</dbReference>
<dbReference type="PANTHER" id="PTHR31234:SF2">
    <property type="entry name" value="OS05G0199100 PROTEIN"/>
    <property type="match status" value="1"/>
</dbReference>
<evidence type="ECO:0000256" key="3">
    <source>
        <dbReference type="ARBA" id="ARBA00022989"/>
    </source>
</evidence>
<keyword evidence="3 5" id="KW-1133">Transmembrane helix</keyword>
<evidence type="ECO:0000259" key="6">
    <source>
        <dbReference type="Pfam" id="PF03168"/>
    </source>
</evidence>
<protein>
    <recommendedName>
        <fullName evidence="6">Late embryogenesis abundant protein LEA-2 subgroup domain-containing protein</fullName>
    </recommendedName>
</protein>
<dbReference type="Proteomes" id="UP001151582">
    <property type="component" value="Unassembled WGS sequence"/>
</dbReference>
<sequence length="240" mass="26583">MVWFRKRRDSQEFHPADDMEVQEKPRSRRGCCSRRCCCCSCCCCVILTVIIILIVIAVVLLAFFLTARAPKVDMLGVEMPTDGRQAFSLDGSNLVFNFNLRFNVENPNFLGADIEELDGTGYWPSLPDVPMGSGNLKNIHIAKRSNTTIDFPVTLRYDPAKDPKLVVLTELVRKCGLTGKREPLKINYKVDVHVKVLAITVSPTIEDSATFDCPISDISSLNIPGLGSVTDILGGLSKIF</sequence>
<comment type="caution">
    <text evidence="7">The sequence shown here is derived from an EMBL/GenBank/DDBJ whole genome shotgun (WGS) entry which is preliminary data.</text>
</comment>
<evidence type="ECO:0000256" key="1">
    <source>
        <dbReference type="ARBA" id="ARBA00004167"/>
    </source>
</evidence>
<dbReference type="AlphaFoldDB" id="A0A9W8BAP5"/>